<dbReference type="PANTHER" id="PTHR42978">
    <property type="entry name" value="QUORUM-QUENCHING LACTONASE YTNP-RELATED-RELATED"/>
    <property type="match status" value="1"/>
</dbReference>
<evidence type="ECO:0000259" key="5">
    <source>
        <dbReference type="SMART" id="SM00849"/>
    </source>
</evidence>
<dbReference type="CDD" id="cd07720">
    <property type="entry name" value="OPHC2-like_MBL-fold"/>
    <property type="match status" value="1"/>
</dbReference>
<organism evidence="6 7">
    <name type="scientific">Rhizobium paknamense</name>
    <dbReference type="NCBI Taxonomy" id="1206817"/>
    <lineage>
        <taxon>Bacteria</taxon>
        <taxon>Pseudomonadati</taxon>
        <taxon>Pseudomonadota</taxon>
        <taxon>Alphaproteobacteria</taxon>
        <taxon>Hyphomicrobiales</taxon>
        <taxon>Rhizobiaceae</taxon>
        <taxon>Rhizobium/Agrobacterium group</taxon>
        <taxon>Rhizobium</taxon>
    </lineage>
</organism>
<dbReference type="PANTHER" id="PTHR42978:SF6">
    <property type="entry name" value="QUORUM-QUENCHING LACTONASE YTNP-RELATED"/>
    <property type="match status" value="1"/>
</dbReference>
<keyword evidence="7" id="KW-1185">Reference proteome</keyword>
<name>A0ABU0IA07_9HYPH</name>
<comment type="similarity">
    <text evidence="1">Belongs to the metallo-beta-lactamase superfamily.</text>
</comment>
<gene>
    <name evidence="6" type="ORF">QO005_000805</name>
</gene>
<evidence type="ECO:0000313" key="7">
    <source>
        <dbReference type="Proteomes" id="UP001235269"/>
    </source>
</evidence>
<protein>
    <submittedName>
        <fullName evidence="6">Glyoxylase-like metal-dependent hydrolase (Beta-lactamase superfamily II)</fullName>
    </submittedName>
</protein>
<evidence type="ECO:0000313" key="6">
    <source>
        <dbReference type="EMBL" id="MDQ0454478.1"/>
    </source>
</evidence>
<dbReference type="Gene3D" id="3.60.15.10">
    <property type="entry name" value="Ribonuclease Z/Hydroxyacylglutathione hydrolase-like"/>
    <property type="match status" value="1"/>
</dbReference>
<dbReference type="InterPro" id="IPR001279">
    <property type="entry name" value="Metallo-B-lactamas"/>
</dbReference>
<evidence type="ECO:0000256" key="1">
    <source>
        <dbReference type="ARBA" id="ARBA00007749"/>
    </source>
</evidence>
<reference evidence="6 7" key="1">
    <citation type="submission" date="2023-07" db="EMBL/GenBank/DDBJ databases">
        <title>Genomic Encyclopedia of Type Strains, Phase IV (KMG-IV): sequencing the most valuable type-strain genomes for metagenomic binning, comparative biology and taxonomic classification.</title>
        <authorList>
            <person name="Goeker M."/>
        </authorList>
    </citation>
    <scope>NUCLEOTIDE SEQUENCE [LARGE SCALE GENOMIC DNA]</scope>
    <source>
        <strain evidence="6 7">DSM 100301</strain>
    </source>
</reference>
<dbReference type="Pfam" id="PF00753">
    <property type="entry name" value="Lactamase_B"/>
    <property type="match status" value="1"/>
</dbReference>
<dbReference type="SUPFAM" id="SSF56281">
    <property type="entry name" value="Metallo-hydrolase/oxidoreductase"/>
    <property type="match status" value="1"/>
</dbReference>
<dbReference type="RefSeq" id="WP_307156695.1">
    <property type="nucleotide sequence ID" value="NZ_JAUSWH010000002.1"/>
</dbReference>
<dbReference type="InterPro" id="IPR036866">
    <property type="entry name" value="RibonucZ/Hydroxyglut_hydro"/>
</dbReference>
<evidence type="ECO:0000256" key="2">
    <source>
        <dbReference type="ARBA" id="ARBA00022723"/>
    </source>
</evidence>
<evidence type="ECO:0000256" key="4">
    <source>
        <dbReference type="ARBA" id="ARBA00022833"/>
    </source>
</evidence>
<dbReference type="EMBL" id="JAUSWH010000002">
    <property type="protein sequence ID" value="MDQ0454478.1"/>
    <property type="molecule type" value="Genomic_DNA"/>
</dbReference>
<keyword evidence="4" id="KW-0862">Zinc</keyword>
<accession>A0ABU0IA07</accession>
<evidence type="ECO:0000256" key="3">
    <source>
        <dbReference type="ARBA" id="ARBA00022801"/>
    </source>
</evidence>
<keyword evidence="3" id="KW-0378">Hydrolase</keyword>
<feature type="domain" description="Metallo-beta-lactamase" evidence="5">
    <location>
        <begin position="55"/>
        <end position="262"/>
    </location>
</feature>
<keyword evidence="2" id="KW-0479">Metal-binding</keyword>
<proteinExistence type="inferred from homology"/>
<dbReference type="SMART" id="SM00849">
    <property type="entry name" value="Lactamase_B"/>
    <property type="match status" value="1"/>
</dbReference>
<sequence>MDQPRSNPTAFHLTFGTAEIHAFQDGVLHTEVGKLYRHLGEALAAPPAESPGSLSVNCFLIRDGKRHILVDTGSGQLFGPEHGKLPNGLAAIGLTPADIDHIILTHIHADHTGGLVQDGKPVFPKAIVHAGKTEAGFWLAPGAAERQGVSERVKGQIGRAHLCLDPYEAEGRLAIFEDEGEVLPGFTATLRAGHTPGHLVIRTENAGKTLLFVGDIVHGDSVQFRQPEITIDFDYDQVSAAQARALVFEEAAQQQALIAAAHLPYPGIGFVKRDGEAFRFDAAYRTIP</sequence>
<comment type="caution">
    <text evidence="6">The sequence shown here is derived from an EMBL/GenBank/DDBJ whole genome shotgun (WGS) entry which is preliminary data.</text>
</comment>
<dbReference type="InterPro" id="IPR051013">
    <property type="entry name" value="MBL_superfamily_lactonases"/>
</dbReference>
<dbReference type="Proteomes" id="UP001235269">
    <property type="component" value="Unassembled WGS sequence"/>
</dbReference>